<evidence type="ECO:0000256" key="6">
    <source>
        <dbReference type="ARBA" id="ARBA00022737"/>
    </source>
</evidence>
<keyword evidence="12 16" id="KW-0472">Membrane</keyword>
<feature type="transmembrane region" description="Helical" evidence="16">
    <location>
        <begin position="83"/>
        <end position="116"/>
    </location>
</feature>
<keyword evidence="7 15" id="KW-0378">Hydrolase</keyword>
<evidence type="ECO:0000313" key="21">
    <source>
        <dbReference type="Proteomes" id="UP001303889"/>
    </source>
</evidence>
<feature type="short sequence motif" description="DGA/G" evidence="15">
    <location>
        <begin position="1373"/>
        <end position="1375"/>
    </location>
</feature>
<evidence type="ECO:0000256" key="2">
    <source>
        <dbReference type="ARBA" id="ARBA00006636"/>
    </source>
</evidence>
<dbReference type="InterPro" id="IPR014710">
    <property type="entry name" value="RmlC-like_jellyroll"/>
</dbReference>
<dbReference type="GO" id="GO:0004622">
    <property type="term" value="F:phosphatidylcholine lysophospholipase activity"/>
    <property type="evidence" value="ECO:0007669"/>
    <property type="project" value="UniProtKB-EC"/>
</dbReference>
<dbReference type="InterPro" id="IPR000595">
    <property type="entry name" value="cNMP-bd_dom"/>
</dbReference>
<accession>A0AAN6RWV2</accession>
<evidence type="ECO:0000256" key="16">
    <source>
        <dbReference type="RuleBase" id="RU362043"/>
    </source>
</evidence>
<sequence>MDPDSATALGRAAVTAMSVVAGTGDRHPNPLSSAVAVASDVANAHGSSSWLGLLARIVLWILQFVSTVLYYTIKLATISVPTLLYTLFSTSLTVTMNATTLMLILAVVIAAVSWVVRYRYLNMYSRLPPEPQRKEPDVDLFPDTHDEGIKSGLSNYFDEFLSAIKIFGYLERPVFHELTRSMQTRKLIAGETFNLEDEKGFCLVVDGLVEIFVKSSSYNRRYAHSPYLGPMSEPPSSDDEHSAAGQQRYQLLTEVRNGAAMSSLFSIMSLFTEDVPLRHAEDDGSDVTAAAGTSAAMFPHYPASADFRKSHAPMDSMPTTPQMHDSVENSIESLPEHLDLSGTLPRVPPISLDGTGSGSGTARARPQRPVPKRSVTTSAHPDIIARATVDTTVAIIPASAFRRLIKIYPKATAHIVHVILSRFQRVTLATAYDYLGLTSEVLQIERQMLKYTTQQLPNHLRGDALDRLKEKFKRERERMGAEDVSKGIALHNARAGRHRRSTATLRKEAALHAFTKQRHLSLVGSPLAVPSAGDLVTHLQISRGAGHASRPPSVALTDGPSALLDLPREPATTLGRRTFNQFPNQRNIHIALDKRDALDEDGLFRESILECMFRAIGLTSGGGSNKESDSNQASPRLFSHDQRRQKTVFTNNAFGFMDSLDGSADGDSESIASTGFSMPHSPNPHALAQDMRDEMEIVYFPKGSVLVEQGERNPGLYYVIDGFLDICTQTGNSSPDVVHAPGRTPLHAMENTESLCSPHWAGESTRPGIDFMDTRKKSKPGRRSVALIKPGGLAGYVGTISSYRSFIEVVAKTDVYVGFLPLASIERIVDRYPIVLLTMAKRLTNLLPRLILHIDFALEWLQVNAGQVIFHEGDESEAIYIVLNGRLRLVEDRKDGGMNVKAEFGQGESIGELEVLTESSRSGTLHAIRDTELVKFPRTLFNSLAQEHPNITIKISKIIASRMRALIDDPSTALGLKDGSGRSSVNKSATTLNLRTVAVVPVSAGVPVAEFGNRLLNALTEVGAPNGATSLNSSAVLNHLGKHAFNKMGKLKLSHYLADLEEKYGLVVYIADTTVNAPWTQTCIAQADCVLLVGLADGSPEIGEYERFMLGMKSTARKILVLLHQERYSMPGLTRMWLKNRVWINGGHFHVQMTYSPNAVSIHPPAKPGGPTLRERVQILQAEIQKYTSRKPRHSPFYSPDAPFKGDFHRLARRLCGKSVGLVLGGGGARGIAQVGIIRAMQEAGIPIDIVGGTSIGAFIGALYARHADFVPIVNSAKKFAGRMASMWRFALDLTYPSASYTTGHEFNRGIFKALGDAQIEDFWLDYYCNTTNISKSRAEFHTSGYAWRYVRASMSLAGLLPPLCDEGSMLLDGGYVDNLTVSHMKSLGADVIFAVDVGSLDDDTPQAFGDSLSGMWAFVNRWNPFSSVPNPPTLAEIQARLAYVSSVDALERAKIMGGCIYMRPPIDEYGTLDFGKFMEIYTVGYRYGQEFLGRLKEDGVLPLAEETEGKKALRRTMAPRRASI</sequence>
<protein>
    <recommendedName>
        <fullName evidence="4 16">Lysophospholipase NTE1</fullName>
        <ecNumber evidence="3 16">3.1.1.5</ecNumber>
    </recommendedName>
    <alternativeName>
        <fullName evidence="16">Intracellular phospholipase B</fullName>
    </alternativeName>
</protein>
<dbReference type="Pfam" id="PF01734">
    <property type="entry name" value="Patatin"/>
    <property type="match status" value="1"/>
</dbReference>
<dbReference type="SUPFAM" id="SSF52151">
    <property type="entry name" value="FabD/lysophospholipase-like"/>
    <property type="match status" value="1"/>
</dbReference>
<comment type="caution">
    <text evidence="20">The sequence shown here is derived from an EMBL/GenBank/DDBJ whole genome shotgun (WGS) entry which is preliminary data.</text>
</comment>
<feature type="short sequence motif" description="GXGXXG" evidence="15">
    <location>
        <begin position="1226"/>
        <end position="1231"/>
    </location>
</feature>
<keyword evidence="21" id="KW-1185">Reference proteome</keyword>
<dbReference type="GO" id="GO:0016042">
    <property type="term" value="P:lipid catabolic process"/>
    <property type="evidence" value="ECO:0007669"/>
    <property type="project" value="UniProtKB-UniRule"/>
</dbReference>
<comment type="function">
    <text evidence="13">Intracellular phospholipase B that catalyzes the double deacylation of phosphatidylcholine (PC) to glycerophosphocholine (GroPCho). Plays an important role in membrane lipid homeostasis. Responsible for the rapid PC turnover in response to inositol, elevated temperatures, or when choline is present in the growth medium.</text>
</comment>
<feature type="domain" description="Cyclic nucleotide-binding" evidence="18">
    <location>
        <begin position="842"/>
        <end position="962"/>
    </location>
</feature>
<dbReference type="InterPro" id="IPR016035">
    <property type="entry name" value="Acyl_Trfase/lysoPLipase"/>
</dbReference>
<evidence type="ECO:0000259" key="18">
    <source>
        <dbReference type="PROSITE" id="PS50042"/>
    </source>
</evidence>
<dbReference type="EMBL" id="MU855349">
    <property type="protein sequence ID" value="KAK3905719.1"/>
    <property type="molecule type" value="Genomic_DNA"/>
</dbReference>
<dbReference type="PANTHER" id="PTHR14226">
    <property type="entry name" value="NEUROPATHY TARGET ESTERASE/SWISS CHEESE D.MELANOGASTER"/>
    <property type="match status" value="1"/>
</dbReference>
<dbReference type="FunFam" id="2.60.120.10:FF:000062">
    <property type="entry name" value="Lysophospholipase NTE1"/>
    <property type="match status" value="1"/>
</dbReference>
<reference evidence="20" key="2">
    <citation type="submission" date="2023-05" db="EMBL/GenBank/DDBJ databases">
        <authorList>
            <consortium name="Lawrence Berkeley National Laboratory"/>
            <person name="Steindorff A."/>
            <person name="Hensen N."/>
            <person name="Bonometti L."/>
            <person name="Westerberg I."/>
            <person name="Brannstrom I.O."/>
            <person name="Guillou S."/>
            <person name="Cros-Aarteil S."/>
            <person name="Calhoun S."/>
            <person name="Haridas S."/>
            <person name="Kuo A."/>
            <person name="Mondo S."/>
            <person name="Pangilinan J."/>
            <person name="Riley R."/>
            <person name="Labutti K."/>
            <person name="Andreopoulos B."/>
            <person name="Lipzen A."/>
            <person name="Chen C."/>
            <person name="Yanf M."/>
            <person name="Daum C."/>
            <person name="Ng V."/>
            <person name="Clum A."/>
            <person name="Ohm R."/>
            <person name="Martin F."/>
            <person name="Silar P."/>
            <person name="Natvig D."/>
            <person name="Lalanne C."/>
            <person name="Gautier V."/>
            <person name="Ament-Velasquez S.L."/>
            <person name="Kruys A."/>
            <person name="Hutchinson M.I."/>
            <person name="Powell A.J."/>
            <person name="Barry K."/>
            <person name="Miller A.N."/>
            <person name="Grigoriev I.V."/>
            <person name="Debuchy R."/>
            <person name="Gladieux P."/>
            <person name="Thoren M.H."/>
            <person name="Johannesson H."/>
        </authorList>
    </citation>
    <scope>NUCLEOTIDE SEQUENCE</scope>
    <source>
        <strain evidence="20">CBS 103.79</strain>
    </source>
</reference>
<dbReference type="Gene3D" id="2.60.120.10">
    <property type="entry name" value="Jelly Rolls"/>
    <property type="match status" value="3"/>
</dbReference>
<dbReference type="PROSITE" id="PS50042">
    <property type="entry name" value="CNMP_BINDING_3"/>
    <property type="match status" value="2"/>
</dbReference>
<dbReference type="Pfam" id="PF24179">
    <property type="entry name" value="NTE_Ploop"/>
    <property type="match status" value="1"/>
</dbReference>
<dbReference type="GO" id="GO:0005789">
    <property type="term" value="C:endoplasmic reticulum membrane"/>
    <property type="evidence" value="ECO:0007669"/>
    <property type="project" value="UniProtKB-SubCell"/>
</dbReference>
<proteinExistence type="inferred from homology"/>
<dbReference type="Pfam" id="PF00027">
    <property type="entry name" value="cNMP_binding"/>
    <property type="match status" value="1"/>
</dbReference>
<dbReference type="EC" id="3.1.1.5" evidence="3 16"/>
<evidence type="ECO:0000256" key="17">
    <source>
        <dbReference type="SAM" id="MobiDB-lite"/>
    </source>
</evidence>
<feature type="region of interest" description="Disordered" evidence="17">
    <location>
        <begin position="544"/>
        <end position="564"/>
    </location>
</feature>
<comment type="catalytic activity">
    <reaction evidence="14 16">
        <text>a 1-acyl-sn-glycero-3-phosphocholine + H2O = sn-glycerol 3-phosphocholine + a fatty acid + H(+)</text>
        <dbReference type="Rhea" id="RHEA:15177"/>
        <dbReference type="ChEBI" id="CHEBI:15377"/>
        <dbReference type="ChEBI" id="CHEBI:15378"/>
        <dbReference type="ChEBI" id="CHEBI:16870"/>
        <dbReference type="ChEBI" id="CHEBI:28868"/>
        <dbReference type="ChEBI" id="CHEBI:58168"/>
        <dbReference type="EC" id="3.1.1.5"/>
    </reaction>
</comment>
<dbReference type="Proteomes" id="UP001303889">
    <property type="component" value="Unassembled WGS sequence"/>
</dbReference>
<dbReference type="PANTHER" id="PTHR14226:SF29">
    <property type="entry name" value="NEUROPATHY TARGET ESTERASE SWS"/>
    <property type="match status" value="1"/>
</dbReference>
<dbReference type="InterPro" id="IPR002641">
    <property type="entry name" value="PNPLA_dom"/>
</dbReference>
<evidence type="ECO:0000256" key="10">
    <source>
        <dbReference type="ARBA" id="ARBA00022989"/>
    </source>
</evidence>
<evidence type="ECO:0000256" key="4">
    <source>
        <dbReference type="ARBA" id="ARBA00018317"/>
    </source>
</evidence>
<evidence type="ECO:0000256" key="11">
    <source>
        <dbReference type="ARBA" id="ARBA00023098"/>
    </source>
</evidence>
<evidence type="ECO:0000259" key="19">
    <source>
        <dbReference type="PROSITE" id="PS51635"/>
    </source>
</evidence>
<dbReference type="InterPro" id="IPR018490">
    <property type="entry name" value="cNMP-bd_dom_sf"/>
</dbReference>
<evidence type="ECO:0000256" key="5">
    <source>
        <dbReference type="ARBA" id="ARBA00022692"/>
    </source>
</evidence>
<comment type="similarity">
    <text evidence="2 16">Belongs to the NTE family.</text>
</comment>
<dbReference type="Gene3D" id="3.40.1090.10">
    <property type="entry name" value="Cytosolic phospholipase A2 catalytic domain"/>
    <property type="match status" value="2"/>
</dbReference>
<feature type="active site" description="Nucleophile" evidence="15">
    <location>
        <position position="1255"/>
    </location>
</feature>
<keyword evidence="8 16" id="KW-0256">Endoplasmic reticulum</keyword>
<keyword evidence="6" id="KW-0677">Repeat</keyword>
<feature type="transmembrane region" description="Helical" evidence="16">
    <location>
        <begin position="50"/>
        <end position="71"/>
    </location>
</feature>
<evidence type="ECO:0000313" key="20">
    <source>
        <dbReference type="EMBL" id="KAK3905719.1"/>
    </source>
</evidence>
<feature type="domain" description="Cyclic nucleotide-binding" evidence="18">
    <location>
        <begin position="690"/>
        <end position="726"/>
    </location>
</feature>
<dbReference type="SUPFAM" id="SSF51206">
    <property type="entry name" value="cAMP-binding domain-like"/>
    <property type="match status" value="3"/>
</dbReference>
<comment type="subcellular location">
    <subcellularLocation>
        <location evidence="1">Endoplasmic reticulum membrane</location>
        <topology evidence="1">Multi-pass membrane protein</topology>
    </subcellularLocation>
</comment>
<gene>
    <name evidence="20" type="ORF">C8A05DRAFT_12506</name>
</gene>
<dbReference type="InterPro" id="IPR056556">
    <property type="entry name" value="NTE1_P-loop_dom"/>
</dbReference>
<name>A0AAN6RWV2_9PEZI</name>
<feature type="active site" description="Proton acceptor" evidence="15">
    <location>
        <position position="1373"/>
    </location>
</feature>
<feature type="region of interest" description="Disordered" evidence="17">
    <location>
        <begin position="345"/>
        <end position="379"/>
    </location>
</feature>
<keyword evidence="5 16" id="KW-0812">Transmembrane</keyword>
<feature type="domain" description="PNPLA" evidence="19">
    <location>
        <begin position="1222"/>
        <end position="1386"/>
    </location>
</feature>
<dbReference type="FunFam" id="3.40.1090.10:FF:000007">
    <property type="entry name" value="Lysophospholipase NTE1"/>
    <property type="match status" value="1"/>
</dbReference>
<evidence type="ECO:0000256" key="9">
    <source>
        <dbReference type="ARBA" id="ARBA00022963"/>
    </source>
</evidence>
<reference evidence="20" key="1">
    <citation type="journal article" date="2023" name="Mol. Phylogenet. Evol.">
        <title>Genome-scale phylogeny and comparative genomics of the fungal order Sordariales.</title>
        <authorList>
            <person name="Hensen N."/>
            <person name="Bonometti L."/>
            <person name="Westerberg I."/>
            <person name="Brannstrom I.O."/>
            <person name="Guillou S."/>
            <person name="Cros-Aarteil S."/>
            <person name="Calhoun S."/>
            <person name="Haridas S."/>
            <person name="Kuo A."/>
            <person name="Mondo S."/>
            <person name="Pangilinan J."/>
            <person name="Riley R."/>
            <person name="LaButti K."/>
            <person name="Andreopoulos B."/>
            <person name="Lipzen A."/>
            <person name="Chen C."/>
            <person name="Yan M."/>
            <person name="Daum C."/>
            <person name="Ng V."/>
            <person name="Clum A."/>
            <person name="Steindorff A."/>
            <person name="Ohm R.A."/>
            <person name="Martin F."/>
            <person name="Silar P."/>
            <person name="Natvig D.O."/>
            <person name="Lalanne C."/>
            <person name="Gautier V."/>
            <person name="Ament-Velasquez S.L."/>
            <person name="Kruys A."/>
            <person name="Hutchinson M.I."/>
            <person name="Powell A.J."/>
            <person name="Barry K."/>
            <person name="Miller A.N."/>
            <person name="Grigoriev I.V."/>
            <person name="Debuchy R."/>
            <person name="Gladieux P."/>
            <person name="Hiltunen Thoren M."/>
            <person name="Johannesson H."/>
        </authorList>
    </citation>
    <scope>NUCLEOTIDE SEQUENCE</scope>
    <source>
        <strain evidence="20">CBS 103.79</strain>
    </source>
</reference>
<evidence type="ECO:0000256" key="1">
    <source>
        <dbReference type="ARBA" id="ARBA00004477"/>
    </source>
</evidence>
<dbReference type="CDD" id="cd00038">
    <property type="entry name" value="CAP_ED"/>
    <property type="match status" value="2"/>
</dbReference>
<keyword evidence="9 15" id="KW-0442">Lipid degradation</keyword>
<dbReference type="SMART" id="SM00100">
    <property type="entry name" value="cNMP"/>
    <property type="match status" value="2"/>
</dbReference>
<keyword evidence="11 15" id="KW-0443">Lipid metabolism</keyword>
<evidence type="ECO:0000256" key="14">
    <source>
        <dbReference type="ARBA" id="ARBA00049531"/>
    </source>
</evidence>
<dbReference type="InterPro" id="IPR050301">
    <property type="entry name" value="NTE"/>
</dbReference>
<keyword evidence="10 16" id="KW-1133">Transmembrane helix</keyword>
<dbReference type="PROSITE" id="PS51635">
    <property type="entry name" value="PNPLA"/>
    <property type="match status" value="1"/>
</dbReference>
<evidence type="ECO:0000256" key="3">
    <source>
        <dbReference type="ARBA" id="ARBA00013274"/>
    </source>
</evidence>
<evidence type="ECO:0000256" key="12">
    <source>
        <dbReference type="ARBA" id="ARBA00023136"/>
    </source>
</evidence>
<evidence type="ECO:0000256" key="15">
    <source>
        <dbReference type="PROSITE-ProRule" id="PRU01161"/>
    </source>
</evidence>
<evidence type="ECO:0000256" key="7">
    <source>
        <dbReference type="ARBA" id="ARBA00022801"/>
    </source>
</evidence>
<dbReference type="GO" id="GO:0046486">
    <property type="term" value="P:glycerolipid metabolic process"/>
    <property type="evidence" value="ECO:0007669"/>
    <property type="project" value="UniProtKB-ARBA"/>
</dbReference>
<organism evidence="20 21">
    <name type="scientific">Staphylotrichum tortipilum</name>
    <dbReference type="NCBI Taxonomy" id="2831512"/>
    <lineage>
        <taxon>Eukaryota</taxon>
        <taxon>Fungi</taxon>
        <taxon>Dikarya</taxon>
        <taxon>Ascomycota</taxon>
        <taxon>Pezizomycotina</taxon>
        <taxon>Sordariomycetes</taxon>
        <taxon>Sordariomycetidae</taxon>
        <taxon>Sordariales</taxon>
        <taxon>Chaetomiaceae</taxon>
        <taxon>Staphylotrichum</taxon>
    </lineage>
</organism>
<evidence type="ECO:0000256" key="8">
    <source>
        <dbReference type="ARBA" id="ARBA00022824"/>
    </source>
</evidence>
<evidence type="ECO:0000256" key="13">
    <source>
        <dbReference type="ARBA" id="ARBA00024965"/>
    </source>
</evidence>
<feature type="short sequence motif" description="GXSXG" evidence="15">
    <location>
        <begin position="1253"/>
        <end position="1257"/>
    </location>
</feature>